<proteinExistence type="predicted"/>
<feature type="transmembrane region" description="Helical" evidence="1">
    <location>
        <begin position="85"/>
        <end position="102"/>
    </location>
</feature>
<comment type="caution">
    <text evidence="2">The sequence shown here is derived from an EMBL/GenBank/DDBJ whole genome shotgun (WGS) entry which is preliminary data.</text>
</comment>
<name>A0A814NGU1_9BILA</name>
<dbReference type="Proteomes" id="UP000663860">
    <property type="component" value="Unassembled WGS sequence"/>
</dbReference>
<dbReference type="SUPFAM" id="SSF50353">
    <property type="entry name" value="Cytokine"/>
    <property type="match status" value="1"/>
</dbReference>
<evidence type="ECO:0000313" key="6">
    <source>
        <dbReference type="EMBL" id="CAF3837408.1"/>
    </source>
</evidence>
<reference evidence="2" key="1">
    <citation type="submission" date="2021-02" db="EMBL/GenBank/DDBJ databases">
        <authorList>
            <person name="Nowell W R."/>
        </authorList>
    </citation>
    <scope>NUCLEOTIDE SEQUENCE</scope>
</reference>
<dbReference type="Proteomes" id="UP000663845">
    <property type="component" value="Unassembled WGS sequence"/>
</dbReference>
<feature type="transmembrane region" description="Helical" evidence="1">
    <location>
        <begin position="12"/>
        <end position="28"/>
    </location>
</feature>
<accession>A0A814NGU1</accession>
<dbReference type="OrthoDB" id="9976411at2759"/>
<dbReference type="EMBL" id="CAJNON010000206">
    <property type="protein sequence ID" value="CAF1101917.1"/>
    <property type="molecule type" value="Genomic_DNA"/>
</dbReference>
<dbReference type="Gene3D" id="2.80.10.50">
    <property type="match status" value="1"/>
</dbReference>
<evidence type="ECO:0000313" key="8">
    <source>
        <dbReference type="Proteomes" id="UP000663845"/>
    </source>
</evidence>
<keyword evidence="1" id="KW-0472">Membrane</keyword>
<evidence type="ECO:0000313" key="4">
    <source>
        <dbReference type="EMBL" id="CAF1109386.1"/>
    </source>
</evidence>
<keyword evidence="1" id="KW-0812">Transmembrane</keyword>
<sequence length="228" mass="27605">MLDLDNILYEKLVVLMIYLTFIIIQSSSDMEFLPTRTERDTYDEREKLVSTYKIISKSQCLLQMRSFDGYIHAKHITNLHDTKETIDGIFLFLPVAVNLFLIQHKESKRYLCGRNNQLFGLIKANERECLFEAKRSDVDFGYWDSYRLFYENSNQGYLSISYQCHTRLRKKYSNDKYLNFLAFIRINTDITNSYQNQTYFKSLNHYNNYRQKFIKSYTYHMNRFKRTR</sequence>
<keyword evidence="1" id="KW-1133">Transmembrane helix</keyword>
<dbReference type="EMBL" id="CAJOBB010000192">
    <property type="protein sequence ID" value="CAF3603859.1"/>
    <property type="molecule type" value="Genomic_DNA"/>
</dbReference>
<protein>
    <submittedName>
        <fullName evidence="2">Uncharacterized protein</fullName>
    </submittedName>
</protein>
<dbReference type="AlphaFoldDB" id="A0A814NGU1"/>
<dbReference type="Proteomes" id="UP000663881">
    <property type="component" value="Unassembled WGS sequence"/>
</dbReference>
<evidence type="ECO:0000313" key="3">
    <source>
        <dbReference type="EMBL" id="CAF1101917.1"/>
    </source>
</evidence>
<dbReference type="InterPro" id="IPR008996">
    <property type="entry name" value="IL1/FGF"/>
</dbReference>
<dbReference type="EMBL" id="CAJOAY010001396">
    <property type="protein sequence ID" value="CAF3837408.1"/>
    <property type="molecule type" value="Genomic_DNA"/>
</dbReference>
<evidence type="ECO:0000256" key="1">
    <source>
        <dbReference type="SAM" id="Phobius"/>
    </source>
</evidence>
<dbReference type="Proteomes" id="UP000663891">
    <property type="component" value="Unassembled WGS sequence"/>
</dbReference>
<dbReference type="EMBL" id="CAJNOE010000272">
    <property type="protein sequence ID" value="CAF1109386.1"/>
    <property type="molecule type" value="Genomic_DNA"/>
</dbReference>
<gene>
    <name evidence="4" type="ORF">IZO911_LOCUS23497</name>
    <name evidence="2" type="ORF">JYZ213_LOCUS20852</name>
    <name evidence="5" type="ORF">KXQ929_LOCUS5278</name>
    <name evidence="6" type="ORF">OKA104_LOCUS20678</name>
    <name evidence="7" type="ORF">OXD698_LOCUS25944</name>
    <name evidence="3" type="ORF">VCS650_LOCUS20150</name>
</gene>
<dbReference type="EMBL" id="CAJNOG010000223">
    <property type="protein sequence ID" value="CAF1091251.1"/>
    <property type="molecule type" value="Genomic_DNA"/>
</dbReference>
<organism evidence="2 8">
    <name type="scientific">Adineta steineri</name>
    <dbReference type="NCBI Taxonomy" id="433720"/>
    <lineage>
        <taxon>Eukaryota</taxon>
        <taxon>Metazoa</taxon>
        <taxon>Spiralia</taxon>
        <taxon>Gnathifera</taxon>
        <taxon>Rotifera</taxon>
        <taxon>Eurotatoria</taxon>
        <taxon>Bdelloidea</taxon>
        <taxon>Adinetida</taxon>
        <taxon>Adinetidae</taxon>
        <taxon>Adineta</taxon>
    </lineage>
</organism>
<evidence type="ECO:0000313" key="7">
    <source>
        <dbReference type="EMBL" id="CAF3937619.1"/>
    </source>
</evidence>
<evidence type="ECO:0000313" key="5">
    <source>
        <dbReference type="EMBL" id="CAF3603859.1"/>
    </source>
</evidence>
<evidence type="ECO:0000313" key="2">
    <source>
        <dbReference type="EMBL" id="CAF1091251.1"/>
    </source>
</evidence>
<dbReference type="EMBL" id="CAJOAZ010002531">
    <property type="protein sequence ID" value="CAF3937619.1"/>
    <property type="molecule type" value="Genomic_DNA"/>
</dbReference>
<dbReference type="Proteomes" id="UP000663844">
    <property type="component" value="Unassembled WGS sequence"/>
</dbReference>
<dbReference type="Proteomes" id="UP000663868">
    <property type="component" value="Unassembled WGS sequence"/>
</dbReference>